<evidence type="ECO:0000313" key="2">
    <source>
        <dbReference type="EMBL" id="PED82072.1"/>
    </source>
</evidence>
<keyword evidence="1" id="KW-0812">Transmembrane</keyword>
<comment type="caution">
    <text evidence="2">The sequence shown here is derived from an EMBL/GenBank/DDBJ whole genome shotgun (WGS) entry which is preliminary data.</text>
</comment>
<gene>
    <name evidence="2" type="ORF">CON65_13685</name>
</gene>
<reference evidence="2 3" key="1">
    <citation type="submission" date="2017-09" db="EMBL/GenBank/DDBJ databases">
        <title>Large-scale bioinformatics analysis of Bacillus genomes uncovers conserved roles of natural products in bacterial physiology.</title>
        <authorList>
            <consortium name="Agbiome Team Llc"/>
            <person name="Bleich R.M."/>
            <person name="Grubbs K.J."/>
            <person name="Santa Maria K.C."/>
            <person name="Allen S.E."/>
            <person name="Farag S."/>
            <person name="Shank E.A."/>
            <person name="Bowers A."/>
        </authorList>
    </citation>
    <scope>NUCLEOTIDE SEQUENCE [LARGE SCALE GENOMIC DNA]</scope>
    <source>
        <strain evidence="2 3">AFS092012</strain>
    </source>
</reference>
<protein>
    <recommendedName>
        <fullName evidence="4">Group-specific protein</fullName>
    </recommendedName>
</protein>
<dbReference type="RefSeq" id="WP_097894534.1">
    <property type="nucleotide sequence ID" value="NZ_NVOR01000045.1"/>
</dbReference>
<keyword evidence="1" id="KW-1133">Transmembrane helix</keyword>
<dbReference type="AlphaFoldDB" id="A0AA91VBK0"/>
<organism evidence="2 3">
    <name type="scientific">Bacillus pseudomycoides</name>
    <dbReference type="NCBI Taxonomy" id="64104"/>
    <lineage>
        <taxon>Bacteria</taxon>
        <taxon>Bacillati</taxon>
        <taxon>Bacillota</taxon>
        <taxon>Bacilli</taxon>
        <taxon>Bacillales</taxon>
        <taxon>Bacillaceae</taxon>
        <taxon>Bacillus</taxon>
        <taxon>Bacillus cereus group</taxon>
    </lineage>
</organism>
<feature type="transmembrane region" description="Helical" evidence="1">
    <location>
        <begin position="41"/>
        <end position="64"/>
    </location>
</feature>
<keyword evidence="1" id="KW-0472">Membrane</keyword>
<dbReference type="Proteomes" id="UP000221020">
    <property type="component" value="Unassembled WGS sequence"/>
</dbReference>
<name>A0AA91VBK0_9BACI</name>
<evidence type="ECO:0000313" key="3">
    <source>
        <dbReference type="Proteomes" id="UP000221020"/>
    </source>
</evidence>
<dbReference type="EMBL" id="NVOR01000045">
    <property type="protein sequence ID" value="PED82072.1"/>
    <property type="molecule type" value="Genomic_DNA"/>
</dbReference>
<sequence>MYSFEKAILYIFSFIFYPIGIIVWIISLFSKDPERRKIGRICIYTALVSFILFTTLCIINFYSITTISSS</sequence>
<accession>A0AA91VBK0</accession>
<feature type="transmembrane region" description="Helical" evidence="1">
    <location>
        <begin position="7"/>
        <end position="29"/>
    </location>
</feature>
<evidence type="ECO:0000256" key="1">
    <source>
        <dbReference type="SAM" id="Phobius"/>
    </source>
</evidence>
<proteinExistence type="predicted"/>
<evidence type="ECO:0008006" key="4">
    <source>
        <dbReference type="Google" id="ProtNLM"/>
    </source>
</evidence>